<dbReference type="EMBL" id="JAAKZV010000080">
    <property type="protein sequence ID" value="NGN66008.1"/>
    <property type="molecule type" value="Genomic_DNA"/>
</dbReference>
<dbReference type="CDD" id="cd00085">
    <property type="entry name" value="HNHc"/>
    <property type="match status" value="1"/>
</dbReference>
<feature type="domain" description="HNH nuclease" evidence="1">
    <location>
        <begin position="26"/>
        <end position="74"/>
    </location>
</feature>
<accession>A0A6G4U3R4</accession>
<gene>
    <name evidence="2" type="ORF">G5C51_19185</name>
</gene>
<proteinExistence type="predicted"/>
<keyword evidence="2" id="KW-0255">Endonuclease</keyword>
<reference evidence="2 3" key="1">
    <citation type="submission" date="2020-02" db="EMBL/GenBank/DDBJ databases">
        <title>Whole-genome analyses of novel actinobacteria.</title>
        <authorList>
            <person name="Sahin N."/>
        </authorList>
    </citation>
    <scope>NUCLEOTIDE SEQUENCE [LARGE SCALE GENOMIC DNA]</scope>
    <source>
        <strain evidence="2 3">A7024</strain>
    </source>
</reference>
<evidence type="ECO:0000313" key="2">
    <source>
        <dbReference type="EMBL" id="NGN66008.1"/>
    </source>
</evidence>
<evidence type="ECO:0000259" key="1">
    <source>
        <dbReference type="SMART" id="SM00507"/>
    </source>
</evidence>
<dbReference type="Pfam" id="PF01844">
    <property type="entry name" value="HNH"/>
    <property type="match status" value="1"/>
</dbReference>
<protein>
    <submittedName>
        <fullName evidence="2">HNH endonuclease</fullName>
    </submittedName>
</protein>
<dbReference type="GO" id="GO:0008270">
    <property type="term" value="F:zinc ion binding"/>
    <property type="evidence" value="ECO:0007669"/>
    <property type="project" value="InterPro"/>
</dbReference>
<dbReference type="Proteomes" id="UP000481583">
    <property type="component" value="Unassembled WGS sequence"/>
</dbReference>
<keyword evidence="3" id="KW-1185">Reference proteome</keyword>
<comment type="caution">
    <text evidence="2">The sequence shown here is derived from an EMBL/GenBank/DDBJ whole genome shotgun (WGS) entry which is preliminary data.</text>
</comment>
<dbReference type="Gene3D" id="1.10.30.50">
    <property type="match status" value="1"/>
</dbReference>
<name>A0A6G4U3R4_9ACTN</name>
<dbReference type="SMART" id="SM00507">
    <property type="entry name" value="HNHc"/>
    <property type="match status" value="1"/>
</dbReference>
<dbReference type="InterPro" id="IPR003615">
    <property type="entry name" value="HNH_nuc"/>
</dbReference>
<dbReference type="GO" id="GO:0003676">
    <property type="term" value="F:nucleic acid binding"/>
    <property type="evidence" value="ECO:0007669"/>
    <property type="project" value="InterPro"/>
</dbReference>
<evidence type="ECO:0000313" key="3">
    <source>
        <dbReference type="Proteomes" id="UP000481583"/>
    </source>
</evidence>
<keyword evidence="2" id="KW-0540">Nuclease</keyword>
<keyword evidence="2" id="KW-0378">Hydrolase</keyword>
<sequence length="194" mass="21707">MCKRCRAEQTGQHVAGTKREALGSVPAAITEAARAELCVYCGTRATGADHLEPISSGGTHAPENLVPACWDCNAARGSLDLTAWKRDEVLRAMRVSERVRARVWDEAHHRSQERHEERIKAHRAYLERRAPADRAAIDRARLREQLSHARRGRALVRLLHLARREGYDDVLDIVLEELTAPDSPDLPEGVDAED</sequence>
<dbReference type="AlphaFoldDB" id="A0A6G4U3R4"/>
<dbReference type="InterPro" id="IPR002711">
    <property type="entry name" value="HNH"/>
</dbReference>
<dbReference type="GO" id="GO:0004519">
    <property type="term" value="F:endonuclease activity"/>
    <property type="evidence" value="ECO:0007669"/>
    <property type="project" value="UniProtKB-KW"/>
</dbReference>
<organism evidence="2 3">
    <name type="scientific">Streptomyces coryli</name>
    <dbReference type="NCBI Taxonomy" id="1128680"/>
    <lineage>
        <taxon>Bacteria</taxon>
        <taxon>Bacillati</taxon>
        <taxon>Actinomycetota</taxon>
        <taxon>Actinomycetes</taxon>
        <taxon>Kitasatosporales</taxon>
        <taxon>Streptomycetaceae</taxon>
        <taxon>Streptomyces</taxon>
    </lineage>
</organism>